<dbReference type="RefSeq" id="WP_349762271.1">
    <property type="nucleotide sequence ID" value="NZ_JBEGCJ010000004.1"/>
</dbReference>
<evidence type="ECO:0000256" key="2">
    <source>
        <dbReference type="ARBA" id="ARBA00022801"/>
    </source>
</evidence>
<evidence type="ECO:0000313" key="5">
    <source>
        <dbReference type="EMBL" id="MEQ6918009.1"/>
    </source>
</evidence>
<comment type="caution">
    <text evidence="5">The sequence shown here is derived from an EMBL/GenBank/DDBJ whole genome shotgun (WGS) entry which is preliminary data.</text>
</comment>
<keyword evidence="3" id="KW-0051">Antiviral defense</keyword>
<dbReference type="Gene3D" id="1.10.3210.30">
    <property type="match status" value="1"/>
</dbReference>
<dbReference type="InterPro" id="IPR038257">
    <property type="entry name" value="CRISPR-assoc_Cas3_HD_sf"/>
</dbReference>
<evidence type="ECO:0000259" key="4">
    <source>
        <dbReference type="Pfam" id="PF18019"/>
    </source>
</evidence>
<dbReference type="InterPro" id="IPR006483">
    <property type="entry name" value="CRISPR-assoc_Cas3_HD"/>
</dbReference>
<evidence type="ECO:0000313" key="6">
    <source>
        <dbReference type="Proteomes" id="UP001442468"/>
    </source>
</evidence>
<dbReference type="EMBL" id="JBEGCJ010000004">
    <property type="protein sequence ID" value="MEQ6918009.1"/>
    <property type="molecule type" value="Genomic_DNA"/>
</dbReference>
<sequence length="157" mass="17221">MRRRSKKANSSPVTAIPHERCPAKTFVTDAGDVTFGRNVFNHCQIVGEVARVLTSRYTTPLKAHLFPDGAELVAACHDIGKASPTFVEKLYRAAGRGTHSHPSLANVDPGIERQWGGHAGVSQVAAKRAHDDGFGGPPWQQEYFGNGRSEYVNRWRV</sequence>
<proteinExistence type="predicted"/>
<reference evidence="5 6" key="1">
    <citation type="submission" date="2024-05" db="EMBL/GenBank/DDBJ databases">
        <title>Halomonas sp. SSM6 16S ribosomal RNA gene Genome sequencing and assembly.</title>
        <authorList>
            <person name="Yook S."/>
        </authorList>
    </citation>
    <scope>NUCLEOTIDE SEQUENCE [LARGE SCALE GENOMIC DNA]</scope>
    <source>
        <strain evidence="5 6">SSM6</strain>
    </source>
</reference>
<dbReference type="Pfam" id="PF18019">
    <property type="entry name" value="Cas3_HD"/>
    <property type="match status" value="1"/>
</dbReference>
<keyword evidence="1" id="KW-0479">Metal-binding</keyword>
<protein>
    <submittedName>
        <fullName evidence="5">HD domain-containing protein</fullName>
    </submittedName>
</protein>
<keyword evidence="2" id="KW-0378">Hydrolase</keyword>
<evidence type="ECO:0000256" key="1">
    <source>
        <dbReference type="ARBA" id="ARBA00022723"/>
    </source>
</evidence>
<evidence type="ECO:0000256" key="3">
    <source>
        <dbReference type="ARBA" id="ARBA00023118"/>
    </source>
</evidence>
<name>A0ABV1NJN3_9GAMM</name>
<gene>
    <name evidence="5" type="ORF">ABE960_10785</name>
</gene>
<dbReference type="Proteomes" id="UP001442468">
    <property type="component" value="Unassembled WGS sequence"/>
</dbReference>
<organism evidence="5 6">
    <name type="scientific">Halomonas aquatica</name>
    <dbReference type="NCBI Taxonomy" id="3151123"/>
    <lineage>
        <taxon>Bacteria</taxon>
        <taxon>Pseudomonadati</taxon>
        <taxon>Pseudomonadota</taxon>
        <taxon>Gammaproteobacteria</taxon>
        <taxon>Oceanospirillales</taxon>
        <taxon>Halomonadaceae</taxon>
        <taxon>Halomonas</taxon>
    </lineage>
</organism>
<accession>A0ABV1NJN3</accession>
<feature type="domain" description="HD Cas3-type" evidence="4">
    <location>
        <begin position="38"/>
        <end position="127"/>
    </location>
</feature>
<keyword evidence="6" id="KW-1185">Reference proteome</keyword>